<dbReference type="PANTHER" id="PTHR12161:SF5">
    <property type="entry name" value="IST1 HOMOLOG"/>
    <property type="match status" value="1"/>
</dbReference>
<dbReference type="PANTHER" id="PTHR12161">
    <property type="entry name" value="IST1 FAMILY MEMBER"/>
    <property type="match status" value="1"/>
</dbReference>
<protein>
    <submittedName>
        <fullName evidence="3">HCL602Cp</fullName>
    </submittedName>
</protein>
<dbReference type="InterPro" id="IPR005061">
    <property type="entry name" value="Ist1"/>
</dbReference>
<evidence type="ECO:0000256" key="1">
    <source>
        <dbReference type="ARBA" id="ARBA00005536"/>
    </source>
</evidence>
<dbReference type="OrthoDB" id="29853at2759"/>
<dbReference type="RefSeq" id="XP_017986545.1">
    <property type="nucleotide sequence ID" value="XM_018131567.1"/>
</dbReference>
<feature type="region of interest" description="Disordered" evidence="2">
    <location>
        <begin position="184"/>
        <end position="212"/>
    </location>
</feature>
<dbReference type="FunFam" id="1.20.1260.60:FF:000002">
    <property type="entry name" value="Vacuolar protein sorting-associated protein IST1"/>
    <property type="match status" value="1"/>
</dbReference>
<dbReference type="STRING" id="45286.A0A120K1M7"/>
<evidence type="ECO:0000313" key="4">
    <source>
        <dbReference type="Proteomes" id="UP000243052"/>
    </source>
</evidence>
<dbReference type="Pfam" id="PF03398">
    <property type="entry name" value="Ist1"/>
    <property type="match status" value="1"/>
</dbReference>
<sequence length="280" mass="32089">MPQPVTLNVKLKMFLRIAIQRLRYAQEKQQAIAKQTRRDIAHLLSQGSEHKAKYRVETLINDDMHIELLETLELYCELLHARVTILCEIKDEADLIEHHSDNGINEAVRALVYAQKYVPEVKDLQKVKELLRLKFGDDFLVAIVEDKTGVPEKVTEKCLPTLPSSRLTDLFLREIASTYEVPYSRLDNDDKNSETGDGNNVEGDESDDNKPIIALDNDEIEDRKHPITVKMPRKNIETLEKDLMVPTSIAKDVKISHKKEPISADAGIEDLRKRFAALRR</sequence>
<dbReference type="EMBL" id="CP014243">
    <property type="protein sequence ID" value="AMD19549.1"/>
    <property type="molecule type" value="Genomic_DNA"/>
</dbReference>
<organism evidence="3 4">
    <name type="scientific">Eremothecium sinecaudum</name>
    <dbReference type="NCBI Taxonomy" id="45286"/>
    <lineage>
        <taxon>Eukaryota</taxon>
        <taxon>Fungi</taxon>
        <taxon>Dikarya</taxon>
        <taxon>Ascomycota</taxon>
        <taxon>Saccharomycotina</taxon>
        <taxon>Saccharomycetes</taxon>
        <taxon>Saccharomycetales</taxon>
        <taxon>Saccharomycetaceae</taxon>
        <taxon>Eremothecium</taxon>
    </lineage>
</organism>
<dbReference type="GO" id="GO:0015031">
    <property type="term" value="P:protein transport"/>
    <property type="evidence" value="ECO:0007669"/>
    <property type="project" value="InterPro"/>
</dbReference>
<name>A0A120K1M7_9SACH</name>
<evidence type="ECO:0000256" key="2">
    <source>
        <dbReference type="SAM" id="MobiDB-lite"/>
    </source>
</evidence>
<dbReference type="Gene3D" id="1.20.1260.60">
    <property type="entry name" value="Vacuolar protein sorting-associated protein Ist1"/>
    <property type="match status" value="1"/>
</dbReference>
<dbReference type="AlphaFoldDB" id="A0A120K1M7"/>
<reference evidence="3 4" key="1">
    <citation type="submission" date="2016-01" db="EMBL/GenBank/DDBJ databases">
        <title>Genome sequence of the yeast Holleya sinecauda.</title>
        <authorList>
            <person name="Dietrich F.S."/>
        </authorList>
    </citation>
    <scope>NUCLEOTIDE SEQUENCE [LARGE SCALE GENOMIC DNA]</scope>
    <source>
        <strain evidence="3 4">ATCC 58844</strain>
    </source>
</reference>
<dbReference type="Proteomes" id="UP000243052">
    <property type="component" value="Chromosome iii"/>
</dbReference>
<proteinExistence type="inferred from homology"/>
<dbReference type="InterPro" id="IPR042277">
    <property type="entry name" value="IST1-like"/>
</dbReference>
<evidence type="ECO:0000313" key="3">
    <source>
        <dbReference type="EMBL" id="AMD19549.1"/>
    </source>
</evidence>
<accession>A0A120K1M7</accession>
<comment type="similarity">
    <text evidence="1">Belongs to the IST1 family.</text>
</comment>
<keyword evidence="4" id="KW-1185">Reference proteome</keyword>
<dbReference type="GeneID" id="28722752"/>
<gene>
    <name evidence="3" type="ORF">AW171_hschr31387</name>
</gene>